<protein>
    <submittedName>
        <fullName evidence="1">Uncharacterized protein</fullName>
    </submittedName>
</protein>
<dbReference type="AlphaFoldDB" id="A0AAD5RKE4"/>
<comment type="caution">
    <text evidence="1">The sequence shown here is derived from an EMBL/GenBank/DDBJ whole genome shotgun (WGS) entry which is preliminary data.</text>
</comment>
<evidence type="ECO:0000313" key="2">
    <source>
        <dbReference type="Proteomes" id="UP001201980"/>
    </source>
</evidence>
<accession>A0AAD5RKE4</accession>
<evidence type="ECO:0000313" key="1">
    <source>
        <dbReference type="EMBL" id="KAJ2896313.1"/>
    </source>
</evidence>
<reference evidence="1" key="1">
    <citation type="submission" date="2022-07" db="EMBL/GenBank/DDBJ databases">
        <title>Draft genome sequence of Zalerion maritima ATCC 34329, a (micro)plastics degrading marine fungus.</title>
        <authorList>
            <person name="Paco A."/>
            <person name="Goncalves M.F.M."/>
            <person name="Rocha-Santos T.A.P."/>
            <person name="Alves A."/>
        </authorList>
    </citation>
    <scope>NUCLEOTIDE SEQUENCE</scope>
    <source>
        <strain evidence="1">ATCC 34329</strain>
    </source>
</reference>
<dbReference type="Proteomes" id="UP001201980">
    <property type="component" value="Unassembled WGS sequence"/>
</dbReference>
<proteinExistence type="predicted"/>
<dbReference type="EMBL" id="JAKWBI020000340">
    <property type="protein sequence ID" value="KAJ2896313.1"/>
    <property type="molecule type" value="Genomic_DNA"/>
</dbReference>
<organism evidence="1 2">
    <name type="scientific">Zalerion maritima</name>
    <dbReference type="NCBI Taxonomy" id="339359"/>
    <lineage>
        <taxon>Eukaryota</taxon>
        <taxon>Fungi</taxon>
        <taxon>Dikarya</taxon>
        <taxon>Ascomycota</taxon>
        <taxon>Pezizomycotina</taxon>
        <taxon>Sordariomycetes</taxon>
        <taxon>Lulworthiomycetidae</taxon>
        <taxon>Lulworthiales</taxon>
        <taxon>Lulworthiaceae</taxon>
        <taxon>Zalerion</taxon>
    </lineage>
</organism>
<name>A0AAD5RKE4_9PEZI</name>
<sequence length="143" mass="16552">MIVRGPGVASGRASQADCWAGDAHAARNSTYKAPVLIGKDYYSLYYPVWCIGDTQYYVMKASIQHQKEDPWKALYQKGEIRILNQKGEIRILKDPLEVRFDAFYHEQPKVSFESCEPRYVQEKEGPQDVDVFKDADHHVELRR</sequence>
<keyword evidence="2" id="KW-1185">Reference proteome</keyword>
<gene>
    <name evidence="1" type="ORF">MKZ38_005686</name>
</gene>